<keyword evidence="10" id="KW-1185">Reference proteome</keyword>
<dbReference type="GO" id="GO:0031145">
    <property type="term" value="P:anaphase-promoting complex-dependent catabolic process"/>
    <property type="evidence" value="ECO:0007669"/>
    <property type="project" value="TreeGrafter"/>
</dbReference>
<evidence type="ECO:0000256" key="5">
    <source>
        <dbReference type="ARBA" id="ARBA00038210"/>
    </source>
</evidence>
<proteinExistence type="inferred from homology"/>
<evidence type="ECO:0000256" key="7">
    <source>
        <dbReference type="SAM" id="MobiDB-lite"/>
    </source>
</evidence>
<dbReference type="GO" id="GO:0051301">
    <property type="term" value="P:cell division"/>
    <property type="evidence" value="ECO:0007669"/>
    <property type="project" value="TreeGrafter"/>
</dbReference>
<evidence type="ECO:0000256" key="4">
    <source>
        <dbReference type="ARBA" id="ARBA00023242"/>
    </source>
</evidence>
<dbReference type="PANTHER" id="PTHR12558:SF13">
    <property type="entry name" value="CELL DIVISION CYCLE PROTEIN 27 HOMOLOG"/>
    <property type="match status" value="1"/>
</dbReference>
<evidence type="ECO:0000256" key="2">
    <source>
        <dbReference type="ARBA" id="ARBA00022737"/>
    </source>
</evidence>
<comment type="similarity">
    <text evidence="5">Belongs to the APC3/CDC27 family.</text>
</comment>
<evidence type="ECO:0000256" key="1">
    <source>
        <dbReference type="ARBA" id="ARBA00004123"/>
    </source>
</evidence>
<evidence type="ECO:0008006" key="11">
    <source>
        <dbReference type="Google" id="ProtNLM"/>
    </source>
</evidence>
<feature type="region of interest" description="Disordered" evidence="7">
    <location>
        <begin position="365"/>
        <end position="393"/>
    </location>
</feature>
<evidence type="ECO:0000313" key="8">
    <source>
        <dbReference type="EMBL" id="KZN07046.1"/>
    </source>
</evidence>
<dbReference type="Proteomes" id="UP000077755">
    <property type="component" value="Chromosome 2"/>
</dbReference>
<dbReference type="STRING" id="79200.A0A166EW54"/>
<dbReference type="AlphaFoldDB" id="A0A166EW54"/>
<dbReference type="Pfam" id="PF00515">
    <property type="entry name" value="TPR_1"/>
    <property type="match status" value="1"/>
</dbReference>
<feature type="repeat" description="TPR" evidence="6">
    <location>
        <begin position="531"/>
        <end position="564"/>
    </location>
</feature>
<dbReference type="PROSITE" id="PS50293">
    <property type="entry name" value="TPR_REGION"/>
    <property type="match status" value="1"/>
</dbReference>
<dbReference type="Pfam" id="PF13181">
    <property type="entry name" value="TPR_8"/>
    <property type="match status" value="2"/>
</dbReference>
<dbReference type="OMA" id="WHSPQAW"/>
<feature type="compositionally biased region" description="Basic and acidic residues" evidence="7">
    <location>
        <begin position="373"/>
        <end position="383"/>
    </location>
</feature>
<dbReference type="OrthoDB" id="329563at2759"/>
<dbReference type="GO" id="GO:0007091">
    <property type="term" value="P:metaphase/anaphase transition of mitotic cell cycle"/>
    <property type="evidence" value="ECO:0007669"/>
    <property type="project" value="TreeGrafter"/>
</dbReference>
<dbReference type="FunFam" id="1.25.40.10:FF:000018">
    <property type="entry name" value="Cell division cycle protein 27 homolog B"/>
    <property type="match status" value="1"/>
</dbReference>
<dbReference type="InterPro" id="IPR019734">
    <property type="entry name" value="TPR_rpt"/>
</dbReference>
<dbReference type="Gene3D" id="1.25.40.10">
    <property type="entry name" value="Tetratricopeptide repeat domain"/>
    <property type="match status" value="4"/>
</dbReference>
<organism evidence="8">
    <name type="scientific">Daucus carota subsp. sativus</name>
    <name type="common">Carrot</name>
    <dbReference type="NCBI Taxonomy" id="79200"/>
    <lineage>
        <taxon>Eukaryota</taxon>
        <taxon>Viridiplantae</taxon>
        <taxon>Streptophyta</taxon>
        <taxon>Embryophyta</taxon>
        <taxon>Tracheophyta</taxon>
        <taxon>Spermatophyta</taxon>
        <taxon>Magnoliopsida</taxon>
        <taxon>eudicotyledons</taxon>
        <taxon>Gunneridae</taxon>
        <taxon>Pentapetalae</taxon>
        <taxon>asterids</taxon>
        <taxon>campanulids</taxon>
        <taxon>Apiales</taxon>
        <taxon>Apiaceae</taxon>
        <taxon>Apioideae</taxon>
        <taxon>Scandiceae</taxon>
        <taxon>Daucinae</taxon>
        <taxon>Daucus</taxon>
        <taxon>Daucus sect. Daucus</taxon>
    </lineage>
</organism>
<dbReference type="KEGG" id="dcr:108210113"/>
<feature type="region of interest" description="Disordered" evidence="7">
    <location>
        <begin position="304"/>
        <end position="344"/>
    </location>
</feature>
<keyword evidence="3 6" id="KW-0802">TPR repeat</keyword>
<sequence>METILNDCVQNSLRHFLYHNAIFMCERLCAEFPSETNSQLLAACYLQGNQAYSAYHILKGTQQAQSRYLFAISCFQMNLLSEAETALCPASEPSSEVPNGAAGHYLLGLIYRYTDRIRSAVNHFNQALSIDPLFWAAYEELCILGAAEEGTAVFGEAASLYVQKQYSANGLASQSMLASTENKNLVPAKNLNLHDPSPRQVKSMHGTTLKDNSANYHGTTLSGGASSNFVNGGFANMSFCSTPSPMAAQISAVAPPPIYRNMQGNGPNPSLLGADGSPRSTINSTMPAPRRKFVDEGKLRKISGKLFDSGPRRSTRLAGELGPSTGSNATSVTGNGTSHSSRYLGGSKLSSVSFRSVTFRKGQARTSENFDEGVQHESYDDSHQSMTSTTTSSLACDTKSLEEGILMATGGAIMSESQAITGASELVTLLAILGEGYRLSCMYSCQDALDVYLKLPHKHYNTGWVLSQVGKAHFELVEYLEADRAFSQARLISPYSLEEMDIYSTVLYHLKEDMKLSYLAQELVSTDRLAPQSWVAMGNCYSLQKDHETALKNFQRAVQLNPRFAYAHTLCGHEYVALEDFENGIKSYQSALRIDERHYNAWYGLGMIYLRQEKFEFAEHHFRKAFIINSRSSVIMSYLGTALHTLKRSVEGLVMMEKAILADRKNPLPMYQKANILASMENFDGALEVLEELKDYAPRESSVYALMGKIYKRCKMHDKAMLHFGLALDLKPSATDVATIKAAIEKLHVPDELDDTL</sequence>
<dbReference type="Pfam" id="PF13432">
    <property type="entry name" value="TPR_16"/>
    <property type="match status" value="1"/>
</dbReference>
<name>A0A166EW54_DAUCS</name>
<dbReference type="PANTHER" id="PTHR12558">
    <property type="entry name" value="CELL DIVISION CYCLE 16,23,27"/>
    <property type="match status" value="1"/>
</dbReference>
<feature type="repeat" description="TPR" evidence="6">
    <location>
        <begin position="701"/>
        <end position="734"/>
    </location>
</feature>
<dbReference type="SUPFAM" id="SSF48452">
    <property type="entry name" value="TPR-like"/>
    <property type="match status" value="2"/>
</dbReference>
<dbReference type="Gramene" id="KZN07046">
    <property type="protein sequence ID" value="KZN07046"/>
    <property type="gene ID" value="DCAR_007883"/>
</dbReference>
<accession>A0A166EW54</accession>
<feature type="repeat" description="TPR" evidence="6">
    <location>
        <begin position="599"/>
        <end position="632"/>
    </location>
</feature>
<dbReference type="GO" id="GO:0005737">
    <property type="term" value="C:cytoplasm"/>
    <property type="evidence" value="ECO:0007669"/>
    <property type="project" value="TreeGrafter"/>
</dbReference>
<evidence type="ECO:0000313" key="9">
    <source>
        <dbReference type="EMBL" id="WOG89674.1"/>
    </source>
</evidence>
<keyword evidence="2" id="KW-0677">Repeat</keyword>
<evidence type="ECO:0000256" key="3">
    <source>
        <dbReference type="ARBA" id="ARBA00022803"/>
    </source>
</evidence>
<dbReference type="EMBL" id="CP093344">
    <property type="protein sequence ID" value="WOG89674.1"/>
    <property type="molecule type" value="Genomic_DNA"/>
</dbReference>
<keyword evidence="4" id="KW-0539">Nucleus</keyword>
<reference evidence="9" key="2">
    <citation type="submission" date="2022-03" db="EMBL/GenBank/DDBJ databases">
        <title>Draft title - Genomic analysis of global carrot germplasm unveils the trajectory of domestication and the origin of high carotenoid orange carrot.</title>
        <authorList>
            <person name="Iorizzo M."/>
            <person name="Ellison S."/>
            <person name="Senalik D."/>
            <person name="Macko-Podgorni A."/>
            <person name="Grzebelus D."/>
            <person name="Bostan H."/>
            <person name="Rolling W."/>
            <person name="Curaba J."/>
            <person name="Simon P."/>
        </authorList>
    </citation>
    <scope>NUCLEOTIDE SEQUENCE</scope>
    <source>
        <tissue evidence="9">Leaf</tissue>
    </source>
</reference>
<protein>
    <recommendedName>
        <fullName evidence="11">Cdc23 domain-containing protein</fullName>
    </recommendedName>
</protein>
<dbReference type="PROSITE" id="PS50005">
    <property type="entry name" value="TPR"/>
    <property type="match status" value="5"/>
</dbReference>
<evidence type="ECO:0000313" key="10">
    <source>
        <dbReference type="Proteomes" id="UP000077755"/>
    </source>
</evidence>
<feature type="repeat" description="TPR" evidence="6">
    <location>
        <begin position="565"/>
        <end position="598"/>
    </location>
</feature>
<evidence type="ECO:0000256" key="6">
    <source>
        <dbReference type="PROSITE-ProRule" id="PRU00339"/>
    </source>
</evidence>
<reference evidence="8" key="1">
    <citation type="journal article" date="2016" name="Nat. Genet.">
        <title>A high-quality carrot genome assembly provides new insights into carotenoid accumulation and asterid genome evolution.</title>
        <authorList>
            <person name="Iorizzo M."/>
            <person name="Ellison S."/>
            <person name="Senalik D."/>
            <person name="Zeng P."/>
            <person name="Satapoomin P."/>
            <person name="Huang J."/>
            <person name="Bowman M."/>
            <person name="Iovene M."/>
            <person name="Sanseverino W."/>
            <person name="Cavagnaro P."/>
            <person name="Yildiz M."/>
            <person name="Macko-Podgorni A."/>
            <person name="Moranska E."/>
            <person name="Grzebelus E."/>
            <person name="Grzebelus D."/>
            <person name="Ashrafi H."/>
            <person name="Zheng Z."/>
            <person name="Cheng S."/>
            <person name="Spooner D."/>
            <person name="Van Deynze A."/>
            <person name="Simon P."/>
        </authorList>
    </citation>
    <scope>NUCLEOTIDE SEQUENCE [LARGE SCALE GENOMIC DNA]</scope>
    <source>
        <tissue evidence="8">Leaf</tissue>
    </source>
</reference>
<dbReference type="GO" id="GO:0016567">
    <property type="term" value="P:protein ubiquitination"/>
    <property type="evidence" value="ECO:0007669"/>
    <property type="project" value="TreeGrafter"/>
</dbReference>
<dbReference type="SMART" id="SM00028">
    <property type="entry name" value="TPR"/>
    <property type="match status" value="8"/>
</dbReference>
<gene>
    <name evidence="8" type="ORF">DCAR_007883</name>
    <name evidence="9" type="ORF">DCAR_0208912</name>
</gene>
<feature type="repeat" description="TPR" evidence="6">
    <location>
        <begin position="101"/>
        <end position="134"/>
    </location>
</feature>
<dbReference type="EMBL" id="LNRQ01000002">
    <property type="protein sequence ID" value="KZN07046.1"/>
    <property type="molecule type" value="Genomic_DNA"/>
</dbReference>
<feature type="compositionally biased region" description="Polar residues" evidence="7">
    <location>
        <begin position="324"/>
        <end position="341"/>
    </location>
</feature>
<comment type="subcellular location">
    <subcellularLocation>
        <location evidence="1">Nucleus</location>
    </subcellularLocation>
</comment>
<dbReference type="Pfam" id="PF12895">
    <property type="entry name" value="ANAPC3"/>
    <property type="match status" value="1"/>
</dbReference>
<dbReference type="InterPro" id="IPR011990">
    <property type="entry name" value="TPR-like_helical_dom_sf"/>
</dbReference>
<dbReference type="GO" id="GO:0005680">
    <property type="term" value="C:anaphase-promoting complex"/>
    <property type="evidence" value="ECO:0007669"/>
    <property type="project" value="UniProtKB-ARBA"/>
</dbReference>